<dbReference type="AlphaFoldDB" id="A0A162SZC8"/>
<reference evidence="1 2" key="1">
    <citation type="submission" date="2016-03" db="EMBL/GenBank/DDBJ databases">
        <title>EvidentialGene: Evidence-directed Construction of Genes on Genomes.</title>
        <authorList>
            <person name="Gilbert D.G."/>
            <person name="Choi J.-H."/>
            <person name="Mockaitis K."/>
            <person name="Colbourne J."/>
            <person name="Pfrender M."/>
        </authorList>
    </citation>
    <scope>NUCLEOTIDE SEQUENCE [LARGE SCALE GENOMIC DNA]</scope>
    <source>
        <strain evidence="1 2">Xinb3</strain>
        <tissue evidence="1">Complete organism</tissue>
    </source>
</reference>
<sequence>MVDVDQSDWGLPFIIFRLQGGGGQLTGNSNISFNWYPVLLDTLKCWSISKLKWSCVVLCVSAGRPLSSLLDKWHLKRAKTATLFWLLTSQLSLASKSIK</sequence>
<proteinExistence type="predicted"/>
<dbReference type="EMBL" id="LRGB01000024">
    <property type="protein sequence ID" value="KZS21763.1"/>
    <property type="molecule type" value="Genomic_DNA"/>
</dbReference>
<keyword evidence="2" id="KW-1185">Reference proteome</keyword>
<dbReference type="Proteomes" id="UP000076858">
    <property type="component" value="Unassembled WGS sequence"/>
</dbReference>
<evidence type="ECO:0000313" key="2">
    <source>
        <dbReference type="Proteomes" id="UP000076858"/>
    </source>
</evidence>
<organism evidence="1 2">
    <name type="scientific">Daphnia magna</name>
    <dbReference type="NCBI Taxonomy" id="35525"/>
    <lineage>
        <taxon>Eukaryota</taxon>
        <taxon>Metazoa</taxon>
        <taxon>Ecdysozoa</taxon>
        <taxon>Arthropoda</taxon>
        <taxon>Crustacea</taxon>
        <taxon>Branchiopoda</taxon>
        <taxon>Diplostraca</taxon>
        <taxon>Cladocera</taxon>
        <taxon>Anomopoda</taxon>
        <taxon>Daphniidae</taxon>
        <taxon>Daphnia</taxon>
    </lineage>
</organism>
<protein>
    <submittedName>
        <fullName evidence="1">Uncharacterized protein</fullName>
    </submittedName>
</protein>
<accession>A0A162SZC8</accession>
<name>A0A162SZC8_9CRUS</name>
<comment type="caution">
    <text evidence="1">The sequence shown here is derived from an EMBL/GenBank/DDBJ whole genome shotgun (WGS) entry which is preliminary data.</text>
</comment>
<evidence type="ECO:0000313" key="1">
    <source>
        <dbReference type="EMBL" id="KZS21763.1"/>
    </source>
</evidence>
<gene>
    <name evidence="1" type="ORF">APZ42_011779</name>
</gene>